<dbReference type="Proteomes" id="UP001283341">
    <property type="component" value="Unassembled WGS sequence"/>
</dbReference>
<comment type="caution">
    <text evidence="2">The sequence shown here is derived from an EMBL/GenBank/DDBJ whole genome shotgun (WGS) entry which is preliminary data.</text>
</comment>
<dbReference type="SUPFAM" id="SSF52317">
    <property type="entry name" value="Class I glutamine amidotransferase-like"/>
    <property type="match status" value="1"/>
</dbReference>
<dbReference type="AlphaFoldDB" id="A0AAE0IPZ7"/>
<dbReference type="InterPro" id="IPR002818">
    <property type="entry name" value="DJ-1/PfpI"/>
</dbReference>
<dbReference type="Pfam" id="PF01965">
    <property type="entry name" value="DJ-1_PfpI"/>
    <property type="match status" value="1"/>
</dbReference>
<evidence type="ECO:0000313" key="2">
    <source>
        <dbReference type="EMBL" id="KAK3329171.1"/>
    </source>
</evidence>
<keyword evidence="3" id="KW-1185">Reference proteome</keyword>
<dbReference type="InterPro" id="IPR029062">
    <property type="entry name" value="Class_I_gatase-like"/>
</dbReference>
<dbReference type="Gene3D" id="3.40.50.880">
    <property type="match status" value="1"/>
</dbReference>
<evidence type="ECO:0000313" key="3">
    <source>
        <dbReference type="Proteomes" id="UP001283341"/>
    </source>
</evidence>
<protein>
    <submittedName>
        <fullName evidence="2">Class I glutamine amidotransferase-like protein</fullName>
    </submittedName>
</protein>
<reference evidence="2" key="1">
    <citation type="journal article" date="2023" name="Mol. Phylogenet. Evol.">
        <title>Genome-scale phylogeny and comparative genomics of the fungal order Sordariales.</title>
        <authorList>
            <person name="Hensen N."/>
            <person name="Bonometti L."/>
            <person name="Westerberg I."/>
            <person name="Brannstrom I.O."/>
            <person name="Guillou S."/>
            <person name="Cros-Aarteil S."/>
            <person name="Calhoun S."/>
            <person name="Haridas S."/>
            <person name="Kuo A."/>
            <person name="Mondo S."/>
            <person name="Pangilinan J."/>
            <person name="Riley R."/>
            <person name="LaButti K."/>
            <person name="Andreopoulos B."/>
            <person name="Lipzen A."/>
            <person name="Chen C."/>
            <person name="Yan M."/>
            <person name="Daum C."/>
            <person name="Ng V."/>
            <person name="Clum A."/>
            <person name="Steindorff A."/>
            <person name="Ohm R.A."/>
            <person name="Martin F."/>
            <person name="Silar P."/>
            <person name="Natvig D.O."/>
            <person name="Lalanne C."/>
            <person name="Gautier V."/>
            <person name="Ament-Velasquez S.L."/>
            <person name="Kruys A."/>
            <person name="Hutchinson M.I."/>
            <person name="Powell A.J."/>
            <person name="Barry K."/>
            <person name="Miller A.N."/>
            <person name="Grigoriev I.V."/>
            <person name="Debuchy R."/>
            <person name="Gladieux P."/>
            <person name="Hiltunen Thoren M."/>
            <person name="Johannesson H."/>
        </authorList>
    </citation>
    <scope>NUCLEOTIDE SEQUENCE</scope>
    <source>
        <strain evidence="2">CBS 118394</strain>
    </source>
</reference>
<feature type="domain" description="DJ-1/PfpI" evidence="1">
    <location>
        <begin position="58"/>
        <end position="173"/>
    </location>
</feature>
<dbReference type="PANTHER" id="PTHR43130">
    <property type="entry name" value="ARAC-FAMILY TRANSCRIPTIONAL REGULATOR"/>
    <property type="match status" value="1"/>
</dbReference>
<proteinExistence type="predicted"/>
<gene>
    <name evidence="2" type="ORF">B0H66DRAFT_634392</name>
</gene>
<organism evidence="2 3">
    <name type="scientific">Apodospora peruviana</name>
    <dbReference type="NCBI Taxonomy" id="516989"/>
    <lineage>
        <taxon>Eukaryota</taxon>
        <taxon>Fungi</taxon>
        <taxon>Dikarya</taxon>
        <taxon>Ascomycota</taxon>
        <taxon>Pezizomycotina</taxon>
        <taxon>Sordariomycetes</taxon>
        <taxon>Sordariomycetidae</taxon>
        <taxon>Sordariales</taxon>
        <taxon>Lasiosphaeriaceae</taxon>
        <taxon>Apodospora</taxon>
    </lineage>
</organism>
<name>A0AAE0IPZ7_9PEZI</name>
<sequence>MATTSNKPFRIGVMLEAVQLVDIMGIDILGNLSRSYMDQVKHLDPKIAALEEHAVNIEFLYIATTLEPADVTPGIGLKFVPTVTYDDCPRDLDLVLIGGPLLSHRPPQADKFMKEAWTKTRVWMTTCVGSLWLASTGLLDGKKCTTNRGFLGAAEKVCPGVEWLDQRWVVEEKPYDGADGKGELWTSGAAGAGLDMIANYCLEKYDKEFVTAMSLEGLDLDPKRCHGQFYAK</sequence>
<evidence type="ECO:0000259" key="1">
    <source>
        <dbReference type="Pfam" id="PF01965"/>
    </source>
</evidence>
<keyword evidence="2" id="KW-0315">Glutamine amidotransferase</keyword>
<dbReference type="InterPro" id="IPR052158">
    <property type="entry name" value="INH-QAR"/>
</dbReference>
<reference evidence="2" key="2">
    <citation type="submission" date="2023-06" db="EMBL/GenBank/DDBJ databases">
        <authorList>
            <consortium name="Lawrence Berkeley National Laboratory"/>
            <person name="Haridas S."/>
            <person name="Hensen N."/>
            <person name="Bonometti L."/>
            <person name="Westerberg I."/>
            <person name="Brannstrom I.O."/>
            <person name="Guillou S."/>
            <person name="Cros-Aarteil S."/>
            <person name="Calhoun S."/>
            <person name="Kuo A."/>
            <person name="Mondo S."/>
            <person name="Pangilinan J."/>
            <person name="Riley R."/>
            <person name="Labutti K."/>
            <person name="Andreopoulos B."/>
            <person name="Lipzen A."/>
            <person name="Chen C."/>
            <person name="Yanf M."/>
            <person name="Daum C."/>
            <person name="Ng V."/>
            <person name="Clum A."/>
            <person name="Steindorff A."/>
            <person name="Ohm R."/>
            <person name="Martin F."/>
            <person name="Silar P."/>
            <person name="Natvig D."/>
            <person name="Lalanne C."/>
            <person name="Gautier V."/>
            <person name="Ament-Velasquez S.L."/>
            <person name="Kruys A."/>
            <person name="Hutchinson M.I."/>
            <person name="Powell A.J."/>
            <person name="Barry K."/>
            <person name="Miller A.N."/>
            <person name="Grigoriev I.V."/>
            <person name="Debuchy R."/>
            <person name="Gladieux P."/>
            <person name="Thoren M.H."/>
            <person name="Johannesson H."/>
        </authorList>
    </citation>
    <scope>NUCLEOTIDE SEQUENCE</scope>
    <source>
        <strain evidence="2">CBS 118394</strain>
    </source>
</reference>
<dbReference type="PANTHER" id="PTHR43130:SF7">
    <property type="entry name" value="DJ-1_PFPI DOMAIN-CONTAINING PROTEIN"/>
    <property type="match status" value="1"/>
</dbReference>
<dbReference type="EMBL" id="JAUEDM010000001">
    <property type="protein sequence ID" value="KAK3329171.1"/>
    <property type="molecule type" value="Genomic_DNA"/>
</dbReference>
<accession>A0AAE0IPZ7</accession>